<gene>
    <name evidence="7" type="ORF">G4L39_06250</name>
</gene>
<dbReference type="GO" id="GO:0046373">
    <property type="term" value="P:L-arabinose metabolic process"/>
    <property type="evidence" value="ECO:0007669"/>
    <property type="project" value="InterPro"/>
</dbReference>
<comment type="similarity">
    <text evidence="2">Belongs to the glycosyl hydrolase 51 family.</text>
</comment>
<dbReference type="Gene3D" id="3.20.20.80">
    <property type="entry name" value="Glycosidases"/>
    <property type="match status" value="1"/>
</dbReference>
<dbReference type="Gene3D" id="2.60.120.260">
    <property type="entry name" value="Galactose-binding domain-like"/>
    <property type="match status" value="1"/>
</dbReference>
<dbReference type="Pfam" id="PF06964">
    <property type="entry name" value="Alpha-L-AF_C"/>
    <property type="match status" value="1"/>
</dbReference>
<dbReference type="EMBL" id="JAAKYA010000042">
    <property type="protein sequence ID" value="NGO38997.1"/>
    <property type="molecule type" value="Genomic_DNA"/>
</dbReference>
<dbReference type="SUPFAM" id="SSF51445">
    <property type="entry name" value="(Trans)glycosidases"/>
    <property type="match status" value="1"/>
</dbReference>
<dbReference type="EC" id="3.2.1.55" evidence="3"/>
<evidence type="ECO:0000256" key="2">
    <source>
        <dbReference type="ARBA" id="ARBA00007186"/>
    </source>
</evidence>
<dbReference type="InterPro" id="IPR010720">
    <property type="entry name" value="Alpha-L-AF_C"/>
</dbReference>
<proteinExistence type="inferred from homology"/>
<sequence>MVESVLRKAWLRPVRVPEAWAILVLWGWMISPIARVEAAVGTEGTVAGRTQPAVLRIDLRQTGKPISTNLIGVFFEDINYAADGGLYAELVQNRSFEYRPTARPDWTALTAWETVRRRGADGTVVVADAFPVHPNNPHYVVLETRAPGDGFGLRNRGFDGISVQAGNVYDFSLFGRQLFTGNRWGNSGVLEGPAEFEVRLEAPDGSVLASATVAVTGREWRKFHCTLTPARTEERAQLVLLSRTRGGVALDEISLFPRNTFKGRPNGLRADLAQTIADLKPRFVRFPGGCLVHGYGLNNLYRWPLAVGPVEQRRSQPNLWGYHQSMGLGYFEYFQFCEDIGAEPVPVVPAGVCCQNADHQGGTGQRGLPMEEMPAYVQEVLDLIEWANGPPDSRWGSVRAAAGHPEPFRLKYLAVGNEEHITPVFKERFRMIYEAVRRKHPEITVIGTVGPFHSGPDYEEGWRFADELRLPMVDEHYYVAPAWFWENLERYDRYDRARSKVYLGEYAAHDVGRRNTLRSALAEAAYLTALERNADVVLMASYAPLLGREGNTQWRPNLIYFTNTRVLRTVNYYVQQLFSLHAGDVYLRAECEDPRASAGEGIRPDDRLFLGTWDTQAEFDDLRVEAGDRVVWAEDFSKDRGPWEALSGDWQVVNGVLQQRSAATPARCLFNVPPGTTRFTLSLRARKLGGSEGFLIGFRYRDADHYYWWNLGGWGNTRHAFEKAVDGTRAEVGPARPGRIETGRWYRIRLEMDGSKVRCYLDNELVQELDDAGFVPRPEIAWSAVRDRATGDVILKLVNGSDRPRPFRIQLPGLEGPATATVVTLAHSDPMAVNDFENPDRVVPRTGRMEVGPEFIFEAAPWSLNVVRFPLK</sequence>
<evidence type="ECO:0000259" key="6">
    <source>
        <dbReference type="SMART" id="SM00813"/>
    </source>
</evidence>
<dbReference type="RefSeq" id="WP_165106762.1">
    <property type="nucleotide sequence ID" value="NZ_JAAKYA010000042.1"/>
</dbReference>
<keyword evidence="4" id="KW-0732">Signal</keyword>
<dbReference type="AlphaFoldDB" id="A0A6M1RNI4"/>
<keyword evidence="5" id="KW-0378">Hydrolase</keyword>
<dbReference type="PANTHER" id="PTHR31776:SF26">
    <property type="entry name" value="SECRETED ARABINOSIDASE"/>
    <property type="match status" value="1"/>
</dbReference>
<dbReference type="Gene3D" id="2.60.120.560">
    <property type="entry name" value="Exo-inulinase, domain 1"/>
    <property type="match status" value="1"/>
</dbReference>
<comment type="caution">
    <text evidence="7">The sequence shown here is derived from an EMBL/GenBank/DDBJ whole genome shotgun (WGS) entry which is preliminary data.</text>
</comment>
<dbReference type="Pfam" id="PF22848">
    <property type="entry name" value="ASD1_dom"/>
    <property type="match status" value="1"/>
</dbReference>
<evidence type="ECO:0000256" key="5">
    <source>
        <dbReference type="ARBA" id="ARBA00022801"/>
    </source>
</evidence>
<dbReference type="SUPFAM" id="SSF51011">
    <property type="entry name" value="Glycosyl hydrolase domain"/>
    <property type="match status" value="1"/>
</dbReference>
<reference evidence="7 8" key="1">
    <citation type="submission" date="2020-02" db="EMBL/GenBank/DDBJ databases">
        <title>Draft genome sequence of Limisphaera ngatamarikiensis NGM72.4T, a thermophilic Verrucomicrobia grouped in subdivision 3.</title>
        <authorList>
            <person name="Carere C.R."/>
            <person name="Steen J."/>
            <person name="Hugenholtz P."/>
            <person name="Stott M.B."/>
        </authorList>
    </citation>
    <scope>NUCLEOTIDE SEQUENCE [LARGE SCALE GENOMIC DNA]</scope>
    <source>
        <strain evidence="7 8">NGM72.4</strain>
    </source>
</reference>
<dbReference type="GO" id="GO:0046556">
    <property type="term" value="F:alpha-L-arabinofuranosidase activity"/>
    <property type="evidence" value="ECO:0007669"/>
    <property type="project" value="UniProtKB-EC"/>
</dbReference>
<evidence type="ECO:0000256" key="3">
    <source>
        <dbReference type="ARBA" id="ARBA00012670"/>
    </source>
</evidence>
<organism evidence="7 8">
    <name type="scientific">Limisphaera ngatamarikiensis</name>
    <dbReference type="NCBI Taxonomy" id="1324935"/>
    <lineage>
        <taxon>Bacteria</taxon>
        <taxon>Pseudomonadati</taxon>
        <taxon>Verrucomicrobiota</taxon>
        <taxon>Verrucomicrobiia</taxon>
        <taxon>Limisphaerales</taxon>
        <taxon>Limisphaeraceae</taxon>
        <taxon>Limisphaera</taxon>
    </lineage>
</organism>
<protein>
    <recommendedName>
        <fullName evidence="3">non-reducing end alpha-L-arabinofuranosidase</fullName>
        <ecNumber evidence="3">3.2.1.55</ecNumber>
    </recommendedName>
</protein>
<dbReference type="Proteomes" id="UP000477311">
    <property type="component" value="Unassembled WGS sequence"/>
</dbReference>
<evidence type="ECO:0000256" key="1">
    <source>
        <dbReference type="ARBA" id="ARBA00001462"/>
    </source>
</evidence>
<dbReference type="InterPro" id="IPR055235">
    <property type="entry name" value="ASD1_cat"/>
</dbReference>
<dbReference type="InterPro" id="IPR017853">
    <property type="entry name" value="GH"/>
</dbReference>
<dbReference type="PANTHER" id="PTHR31776">
    <property type="entry name" value="ALPHA-L-ARABINOFURANOSIDASE 1"/>
    <property type="match status" value="1"/>
</dbReference>
<dbReference type="InterPro" id="IPR051563">
    <property type="entry name" value="Glycosyl_Hydrolase_51"/>
</dbReference>
<dbReference type="InterPro" id="IPR013320">
    <property type="entry name" value="ConA-like_dom_sf"/>
</dbReference>
<accession>A0A6M1RNI4</accession>
<name>A0A6M1RNI4_9BACT</name>
<dbReference type="SUPFAM" id="SSF49899">
    <property type="entry name" value="Concanavalin A-like lectins/glucanases"/>
    <property type="match status" value="1"/>
</dbReference>
<comment type="catalytic activity">
    <reaction evidence="1">
        <text>Hydrolysis of terminal non-reducing alpha-L-arabinofuranoside residues in alpha-L-arabinosides.</text>
        <dbReference type="EC" id="3.2.1.55"/>
    </reaction>
</comment>
<keyword evidence="8" id="KW-1185">Reference proteome</keyword>
<evidence type="ECO:0000313" key="7">
    <source>
        <dbReference type="EMBL" id="NGO38997.1"/>
    </source>
</evidence>
<evidence type="ECO:0000313" key="8">
    <source>
        <dbReference type="Proteomes" id="UP000477311"/>
    </source>
</evidence>
<evidence type="ECO:0000256" key="4">
    <source>
        <dbReference type="ARBA" id="ARBA00022729"/>
    </source>
</evidence>
<dbReference type="SMART" id="SM00813">
    <property type="entry name" value="Alpha-L-AF_C"/>
    <property type="match status" value="1"/>
</dbReference>
<feature type="domain" description="Alpha-L-arabinofuranosidase C-terminal" evidence="6">
    <location>
        <begin position="504"/>
        <end position="863"/>
    </location>
</feature>